<dbReference type="CDD" id="cd11308">
    <property type="entry name" value="Peptidase_M14NE-CP-C_like"/>
    <property type="match status" value="1"/>
</dbReference>
<evidence type="ECO:0000256" key="4">
    <source>
        <dbReference type="ARBA" id="ARBA00022723"/>
    </source>
</evidence>
<dbReference type="InterPro" id="IPR000834">
    <property type="entry name" value="Peptidase_M14"/>
</dbReference>
<dbReference type="SMART" id="SM00631">
    <property type="entry name" value="Zn_pept"/>
    <property type="match status" value="1"/>
</dbReference>
<keyword evidence="6" id="KW-0862">Zinc</keyword>
<keyword evidence="3" id="KW-0121">Carboxypeptidase</keyword>
<dbReference type="InterPro" id="IPR050753">
    <property type="entry name" value="Peptidase_M14_domain"/>
</dbReference>
<dbReference type="PANTHER" id="PTHR11532:SF62">
    <property type="entry name" value="CARBOXYPEPTIDASE D"/>
    <property type="match status" value="1"/>
</dbReference>
<keyword evidence="3" id="KW-0645">Protease</keyword>
<dbReference type="InterPro" id="IPR008969">
    <property type="entry name" value="CarboxyPept-like_regulatory"/>
</dbReference>
<dbReference type="EMBL" id="JAVFWL010000001">
    <property type="protein sequence ID" value="KAK6727114.1"/>
    <property type="molecule type" value="Genomic_DNA"/>
</dbReference>
<keyword evidence="9" id="KW-1133">Transmembrane helix</keyword>
<dbReference type="PROSITE" id="PS00133">
    <property type="entry name" value="CARBOXYPEPT_ZN_2"/>
    <property type="match status" value="1"/>
</dbReference>
<keyword evidence="10" id="KW-0732">Signal</keyword>
<dbReference type="Pfam" id="PF00246">
    <property type="entry name" value="Peptidase_M14"/>
    <property type="match status" value="1"/>
</dbReference>
<organism evidence="12 13">
    <name type="scientific">Necator americanus</name>
    <name type="common">Human hookworm</name>
    <dbReference type="NCBI Taxonomy" id="51031"/>
    <lineage>
        <taxon>Eukaryota</taxon>
        <taxon>Metazoa</taxon>
        <taxon>Ecdysozoa</taxon>
        <taxon>Nematoda</taxon>
        <taxon>Chromadorea</taxon>
        <taxon>Rhabditida</taxon>
        <taxon>Rhabditina</taxon>
        <taxon>Rhabditomorpha</taxon>
        <taxon>Strongyloidea</taxon>
        <taxon>Ancylostomatidae</taxon>
        <taxon>Bunostominae</taxon>
        <taxon>Necator</taxon>
    </lineage>
</organism>
<dbReference type="Gene3D" id="3.40.630.10">
    <property type="entry name" value="Zn peptidases"/>
    <property type="match status" value="1"/>
</dbReference>
<evidence type="ECO:0000256" key="9">
    <source>
        <dbReference type="SAM" id="Phobius"/>
    </source>
</evidence>
<feature type="active site" description="Proton donor/acceptor" evidence="8">
    <location>
        <position position="357"/>
    </location>
</feature>
<evidence type="ECO:0000256" key="7">
    <source>
        <dbReference type="ARBA" id="ARBA00023180"/>
    </source>
</evidence>
<dbReference type="SUPFAM" id="SSF49464">
    <property type="entry name" value="Carboxypeptidase regulatory domain-like"/>
    <property type="match status" value="1"/>
</dbReference>
<gene>
    <name evidence="12" type="primary">Necator_chrI.g1175</name>
    <name evidence="12" type="ORF">RB195_005049</name>
</gene>
<dbReference type="Proteomes" id="UP001303046">
    <property type="component" value="Unassembled WGS sequence"/>
</dbReference>
<comment type="caution">
    <text evidence="12">The sequence shown here is derived from an EMBL/GenBank/DDBJ whole genome shotgun (WGS) entry which is preliminary data.</text>
</comment>
<keyword evidence="7" id="KW-0325">Glycoprotein</keyword>
<dbReference type="InterPro" id="IPR057247">
    <property type="entry name" value="CARBOXYPEPT_ZN_2"/>
</dbReference>
<evidence type="ECO:0000313" key="13">
    <source>
        <dbReference type="Proteomes" id="UP001303046"/>
    </source>
</evidence>
<dbReference type="Gene3D" id="2.60.40.1120">
    <property type="entry name" value="Carboxypeptidase-like, regulatory domain"/>
    <property type="match status" value="1"/>
</dbReference>
<dbReference type="PANTHER" id="PTHR11532">
    <property type="entry name" value="PROTEASE M14 CARBOXYPEPTIDASE"/>
    <property type="match status" value="1"/>
</dbReference>
<evidence type="ECO:0000256" key="6">
    <source>
        <dbReference type="ARBA" id="ARBA00022833"/>
    </source>
</evidence>
<protein>
    <recommendedName>
        <fullName evidence="11">Peptidase M14 domain-containing protein</fullName>
    </recommendedName>
</protein>
<keyword evidence="5" id="KW-0378">Hydrolase</keyword>
<evidence type="ECO:0000256" key="3">
    <source>
        <dbReference type="ARBA" id="ARBA00022645"/>
    </source>
</evidence>
<evidence type="ECO:0000256" key="2">
    <source>
        <dbReference type="ARBA" id="ARBA00005988"/>
    </source>
</evidence>
<keyword evidence="13" id="KW-1185">Reference proteome</keyword>
<accession>A0ABR1BKZ1</accession>
<name>A0ABR1BKZ1_NECAM</name>
<evidence type="ECO:0000256" key="10">
    <source>
        <dbReference type="SAM" id="SignalP"/>
    </source>
</evidence>
<dbReference type="PROSITE" id="PS52035">
    <property type="entry name" value="PEPTIDASE_M14"/>
    <property type="match status" value="1"/>
</dbReference>
<proteinExistence type="inferred from homology"/>
<dbReference type="CDD" id="cd03858">
    <property type="entry name" value="M14_CP_N-E_like"/>
    <property type="match status" value="1"/>
</dbReference>
<feature type="signal peptide" evidence="10">
    <location>
        <begin position="1"/>
        <end position="31"/>
    </location>
</feature>
<evidence type="ECO:0000313" key="12">
    <source>
        <dbReference type="EMBL" id="KAK6727114.1"/>
    </source>
</evidence>
<dbReference type="InterPro" id="IPR057246">
    <property type="entry name" value="CARBOXYPEPT_ZN_1"/>
</dbReference>
<reference evidence="12 13" key="1">
    <citation type="submission" date="2023-08" db="EMBL/GenBank/DDBJ databases">
        <title>A Necator americanus chromosomal reference genome.</title>
        <authorList>
            <person name="Ilik V."/>
            <person name="Petrzelkova K.J."/>
            <person name="Pardy F."/>
            <person name="Fuh T."/>
            <person name="Niatou-Singa F.S."/>
            <person name="Gouil Q."/>
            <person name="Baker L."/>
            <person name="Ritchie M.E."/>
            <person name="Jex A.R."/>
            <person name="Gazzola D."/>
            <person name="Li H."/>
            <person name="Toshio Fujiwara R."/>
            <person name="Zhan B."/>
            <person name="Aroian R.V."/>
            <person name="Pafco B."/>
            <person name="Schwarz E.M."/>
        </authorList>
    </citation>
    <scope>NUCLEOTIDE SEQUENCE [LARGE SCALE GENOMIC DNA]</scope>
    <source>
        <strain evidence="12 13">Aroian</strain>
        <tissue evidence="12">Whole animal</tissue>
    </source>
</reference>
<keyword evidence="9" id="KW-0812">Transmembrane</keyword>
<evidence type="ECO:0000259" key="11">
    <source>
        <dbReference type="PROSITE" id="PS52035"/>
    </source>
</evidence>
<feature type="domain" description="Peptidase M14" evidence="11">
    <location>
        <begin position="90"/>
        <end position="387"/>
    </location>
</feature>
<evidence type="ECO:0000256" key="8">
    <source>
        <dbReference type="PROSITE-ProRule" id="PRU01379"/>
    </source>
</evidence>
<feature type="transmembrane region" description="Helical" evidence="9">
    <location>
        <begin position="959"/>
        <end position="981"/>
    </location>
</feature>
<sequence length="1023" mass="113821">MPHMGAQLVALPKWRCATVLLLLTSSQLTSSEINWDSDIVANEMESQYAEKDALTMHFGASKADLTIFPSYEEMKKRVGEFKDVEPSKLVHHNYNMMTAWLKSAALNYPNITYLYSAGKSVQGRDLWVLIVSENPSEHELLKPEVKYVGNMHGNEVVGRETLLYLIEILCVNYGTNEYLTNLVNSQRIHIMPSMNPDGYEHGQVGDRVGYMGRSNENNVDLNRNFPAMFPAHRETSGGTDPEPETLAVMKWMKQYPFVLSANLHGGSLVANYPFDDSVSGQDHIYTPTPDDKLFVELAYRYARSHPRMWKTGRRCGLSADGDVFLNGITNGADWYHLAGGMQDWQYINTNSFEITVEMGCFKFPTNDMLAKMWEEHKYSLLSYLEMANRGVRGLILDSKGNTVPNATVAVEQGKAITTTAAGEYWRMLPPGKHKLRVEAPGLEADVAVVTVGNDIIQHDFQLSTCGTRDAIDSIIVRGSGRIRIAVVGISASASFIIRKFAHQSCSGEFDLDPDIHLMMAPLLDATEVIARLQMFNPAVVLAISEGFVEVVTFSPLVNQPLLFNKTAVDESLTKALGYGTDCGMPIRDAHVALAMDDLRLHAAFELGIGMGCENSTDLAKKAATIGTVVDMLKKTITLDSVQEYSVVPSANPADHFTPDQVVMVTSASIPYMEGRQCLTSIETPSPLLRLYRMGSGKPPYTLILAVEKRTETLVYEMMSKWCTSAETEGVEKILRESTLVFVPEIPHTQLNCHDYATIAPFQALVNDIIHIVPQIDYIVMFGSGGMKVRYIKARAGVAERSAKVYRLSHTQLALGEENICTGGIQTEKHVFGAFEWNLTTTWPLAPDALFVQTGCCYEERGSGHLYAENRRSIVAMMNERIKGVRLIGDDSSLTIRGASGDVHPIQMTSPTQGATFIGLANGTHFVRVEKGGKPYVEFSIKITDSNPLTEKWVLLHRSLWNNTLIVAAVVFLLMIACYFGCRQRVTSVLNRRGFLSSRKGFERIPLYKSDEEDEDDLFDFQKL</sequence>
<dbReference type="SUPFAM" id="SSF53187">
    <property type="entry name" value="Zn-dependent exopeptidases"/>
    <property type="match status" value="1"/>
</dbReference>
<dbReference type="PROSITE" id="PS00132">
    <property type="entry name" value="CARBOXYPEPT_ZN_1"/>
    <property type="match status" value="1"/>
</dbReference>
<dbReference type="PRINTS" id="PR00765">
    <property type="entry name" value="CRBOXYPTASEA"/>
</dbReference>
<keyword evidence="4" id="KW-0479">Metal-binding</keyword>
<evidence type="ECO:0000256" key="5">
    <source>
        <dbReference type="ARBA" id="ARBA00022801"/>
    </source>
</evidence>
<dbReference type="Pfam" id="PF13620">
    <property type="entry name" value="CarboxypepD_reg"/>
    <property type="match status" value="1"/>
</dbReference>
<keyword evidence="9" id="KW-0472">Membrane</keyword>
<comment type="cofactor">
    <cofactor evidence="1">
        <name>Zn(2+)</name>
        <dbReference type="ChEBI" id="CHEBI:29105"/>
    </cofactor>
</comment>
<evidence type="ECO:0000256" key="1">
    <source>
        <dbReference type="ARBA" id="ARBA00001947"/>
    </source>
</evidence>
<feature type="chain" id="PRO_5045712246" description="Peptidase M14 domain-containing protein" evidence="10">
    <location>
        <begin position="32"/>
        <end position="1023"/>
    </location>
</feature>
<comment type="similarity">
    <text evidence="2 8">Belongs to the peptidase M14 family.</text>
</comment>